<dbReference type="GO" id="GO:0140359">
    <property type="term" value="F:ABC-type transporter activity"/>
    <property type="evidence" value="ECO:0007669"/>
    <property type="project" value="InterPro"/>
</dbReference>
<keyword evidence="3" id="KW-0547">Nucleotide-binding</keyword>
<keyword evidence="2 7" id="KW-0812">Transmembrane</keyword>
<dbReference type="PROSITE" id="PS50929">
    <property type="entry name" value="ABC_TM1F"/>
    <property type="match status" value="1"/>
</dbReference>
<dbReference type="InterPro" id="IPR027417">
    <property type="entry name" value="P-loop_NTPase"/>
</dbReference>
<dbReference type="InterPro" id="IPR039421">
    <property type="entry name" value="Type_1_exporter"/>
</dbReference>
<evidence type="ECO:0000256" key="3">
    <source>
        <dbReference type="ARBA" id="ARBA00022741"/>
    </source>
</evidence>
<dbReference type="PANTHER" id="PTHR24221:SF654">
    <property type="entry name" value="ATP-BINDING CASSETTE SUB-FAMILY B MEMBER 6"/>
    <property type="match status" value="1"/>
</dbReference>
<comment type="caution">
    <text evidence="10">The sequence shown here is derived from an EMBL/GenBank/DDBJ whole genome shotgun (WGS) entry which is preliminary data.</text>
</comment>
<feature type="transmembrane region" description="Helical" evidence="7">
    <location>
        <begin position="12"/>
        <end position="33"/>
    </location>
</feature>
<dbReference type="PROSITE" id="PS00211">
    <property type="entry name" value="ABC_TRANSPORTER_1"/>
    <property type="match status" value="1"/>
</dbReference>
<reference evidence="10 11" key="1">
    <citation type="journal article" date="2020" name="Microb. Ecol.">
        <title>Ecogenomics of the Marine Benthic Filamentous Cyanobacterium Adonisia.</title>
        <authorList>
            <person name="Walter J.M."/>
            <person name="Coutinho F.H."/>
            <person name="Leomil L."/>
            <person name="Hargreaves P.I."/>
            <person name="Campeao M.E."/>
            <person name="Vieira V.V."/>
            <person name="Silva B.S."/>
            <person name="Fistarol G.O."/>
            <person name="Salomon P.S."/>
            <person name="Sawabe T."/>
            <person name="Mino S."/>
            <person name="Hosokawa M."/>
            <person name="Miyashita H."/>
            <person name="Maruyama F."/>
            <person name="van Verk M.C."/>
            <person name="Dutilh B.E."/>
            <person name="Thompson C.C."/>
            <person name="Thompson F.L."/>
        </authorList>
    </citation>
    <scope>NUCLEOTIDE SEQUENCE [LARGE SCALE GENOMIC DNA]</scope>
    <source>
        <strain evidence="10 11">CCMR0082</strain>
    </source>
</reference>
<dbReference type="RefSeq" id="WP_163667192.1">
    <property type="nucleotide sequence ID" value="NZ_QZCE01000002.1"/>
</dbReference>
<dbReference type="InterPro" id="IPR036640">
    <property type="entry name" value="ABC1_TM_sf"/>
</dbReference>
<dbReference type="Pfam" id="PF00005">
    <property type="entry name" value="ABC_tran"/>
    <property type="match status" value="1"/>
</dbReference>
<dbReference type="PROSITE" id="PS50893">
    <property type="entry name" value="ABC_TRANSPORTER_2"/>
    <property type="match status" value="1"/>
</dbReference>
<dbReference type="FunFam" id="3.40.50.300:FF:000218">
    <property type="entry name" value="Multidrug ABC transporter ATP-binding protein"/>
    <property type="match status" value="1"/>
</dbReference>
<dbReference type="PANTHER" id="PTHR24221">
    <property type="entry name" value="ATP-BINDING CASSETTE SUB-FAMILY B"/>
    <property type="match status" value="1"/>
</dbReference>
<keyword evidence="4 10" id="KW-0067">ATP-binding</keyword>
<dbReference type="InterPro" id="IPR011527">
    <property type="entry name" value="ABC1_TM_dom"/>
</dbReference>
<evidence type="ECO:0000313" key="10">
    <source>
        <dbReference type="EMBL" id="NEZ65791.1"/>
    </source>
</evidence>
<name>A0A6M0SCT9_9CYAN</name>
<dbReference type="GO" id="GO:0016887">
    <property type="term" value="F:ATP hydrolysis activity"/>
    <property type="evidence" value="ECO:0007669"/>
    <property type="project" value="InterPro"/>
</dbReference>
<dbReference type="SUPFAM" id="SSF90123">
    <property type="entry name" value="ABC transporter transmembrane region"/>
    <property type="match status" value="1"/>
</dbReference>
<evidence type="ECO:0000256" key="7">
    <source>
        <dbReference type="SAM" id="Phobius"/>
    </source>
</evidence>
<dbReference type="GO" id="GO:0005886">
    <property type="term" value="C:plasma membrane"/>
    <property type="evidence" value="ECO:0007669"/>
    <property type="project" value="UniProtKB-SubCell"/>
</dbReference>
<evidence type="ECO:0000313" key="11">
    <source>
        <dbReference type="Proteomes" id="UP000473574"/>
    </source>
</evidence>
<sequence length="606" mass="66987">MQLARSKLFRSILLENWILAFFSINLAIIVAVLEVSSNALVLPLTQMLGNSTVGSFPSPLSRIVGFSGISLSELKLLHLLLLLLFLTVVKNLSLYVSSLSINAFMLKSGEALRERCLQRFLELEIPFYERVGVGELLGYVNEQSQRSEKLFSSVLEFLREILFVSFLAIFLISLSPSLTTVTGVSLVFVAFALKFVIKGVQRNGRKTAYALDIFAKQVSEVLSGIRVIKAFSSEDRESLRLKQALKRRCQAELSAYKFNSAIHPLTETTGILVLIGIILLGNVFSDSSTELTLSVMLTYILTLSRLLPRVNHLNGLRSSLSLLGGSFETIDRFLSDTKNGHLIEGTEVYKKIDKVIKLSRVCFTYPSNSEPVLRDLSLVIPKGKVTALVGQSGSGKSTIIDLLLRFYDPDSGSIFVDDTDLRSLKRKSWHHAIAVVGQDTFLFNATVRENIAYGYPNATNSAIIEAARQAHALDFIELLPHNFETVVGNRGSMLSGGQRQRIAIARAILCDPDILILDEATSALDSNSERLVQQAIEKVSCGRTVIVVAHRLSTIEKADNIVVMQEGQIVEQGTHQQLIVLKGMYDSLYRMQSISNNDEHISLTAG</sequence>
<keyword evidence="5 7" id="KW-1133">Transmembrane helix</keyword>
<dbReference type="Gene3D" id="3.40.50.300">
    <property type="entry name" value="P-loop containing nucleotide triphosphate hydrolases"/>
    <property type="match status" value="1"/>
</dbReference>
<evidence type="ECO:0000256" key="4">
    <source>
        <dbReference type="ARBA" id="ARBA00022840"/>
    </source>
</evidence>
<accession>A0A6M0SCT9</accession>
<dbReference type="Pfam" id="PF00664">
    <property type="entry name" value="ABC_membrane"/>
    <property type="match status" value="1"/>
</dbReference>
<proteinExistence type="predicted"/>
<evidence type="ECO:0000256" key="1">
    <source>
        <dbReference type="ARBA" id="ARBA00004651"/>
    </source>
</evidence>
<gene>
    <name evidence="10" type="ORF">D0962_24045</name>
</gene>
<dbReference type="InterPro" id="IPR003439">
    <property type="entry name" value="ABC_transporter-like_ATP-bd"/>
</dbReference>
<dbReference type="InterPro" id="IPR003593">
    <property type="entry name" value="AAA+_ATPase"/>
</dbReference>
<evidence type="ECO:0000256" key="6">
    <source>
        <dbReference type="ARBA" id="ARBA00023136"/>
    </source>
</evidence>
<protein>
    <submittedName>
        <fullName evidence="10">ABC transporter ATP-binding protein</fullName>
    </submittedName>
</protein>
<evidence type="ECO:0000259" key="8">
    <source>
        <dbReference type="PROSITE" id="PS50893"/>
    </source>
</evidence>
<feature type="transmembrane region" description="Helical" evidence="7">
    <location>
        <begin position="150"/>
        <end position="172"/>
    </location>
</feature>
<evidence type="ECO:0000256" key="2">
    <source>
        <dbReference type="ARBA" id="ARBA00022692"/>
    </source>
</evidence>
<dbReference type="SUPFAM" id="SSF52540">
    <property type="entry name" value="P-loop containing nucleoside triphosphate hydrolases"/>
    <property type="match status" value="1"/>
</dbReference>
<dbReference type="InterPro" id="IPR017871">
    <property type="entry name" value="ABC_transporter-like_CS"/>
</dbReference>
<keyword evidence="6 7" id="KW-0472">Membrane</keyword>
<feature type="transmembrane region" description="Helical" evidence="7">
    <location>
        <begin position="76"/>
        <end position="97"/>
    </location>
</feature>
<evidence type="ECO:0000259" key="9">
    <source>
        <dbReference type="PROSITE" id="PS50929"/>
    </source>
</evidence>
<feature type="domain" description="ABC transmembrane type-1" evidence="9">
    <location>
        <begin position="26"/>
        <end position="322"/>
    </location>
</feature>
<comment type="subcellular location">
    <subcellularLocation>
        <location evidence="1">Cell membrane</location>
        <topology evidence="1">Multi-pass membrane protein</topology>
    </subcellularLocation>
</comment>
<evidence type="ECO:0000256" key="5">
    <source>
        <dbReference type="ARBA" id="ARBA00022989"/>
    </source>
</evidence>
<dbReference type="GO" id="GO:0005524">
    <property type="term" value="F:ATP binding"/>
    <property type="evidence" value="ECO:0007669"/>
    <property type="project" value="UniProtKB-KW"/>
</dbReference>
<dbReference type="Gene3D" id="1.20.1560.10">
    <property type="entry name" value="ABC transporter type 1, transmembrane domain"/>
    <property type="match status" value="1"/>
</dbReference>
<organism evidence="10 11">
    <name type="scientific">Adonisia turfae CCMR0082</name>
    <dbReference type="NCBI Taxonomy" id="2304604"/>
    <lineage>
        <taxon>Bacteria</taxon>
        <taxon>Bacillati</taxon>
        <taxon>Cyanobacteriota</taxon>
        <taxon>Adonisia</taxon>
        <taxon>Adonisia turfae</taxon>
    </lineage>
</organism>
<dbReference type="Proteomes" id="UP000473574">
    <property type="component" value="Unassembled WGS sequence"/>
</dbReference>
<feature type="domain" description="ABC transporter" evidence="8">
    <location>
        <begin position="356"/>
        <end position="591"/>
    </location>
</feature>
<dbReference type="GO" id="GO:0034040">
    <property type="term" value="F:ATPase-coupled lipid transmembrane transporter activity"/>
    <property type="evidence" value="ECO:0007669"/>
    <property type="project" value="TreeGrafter"/>
</dbReference>
<dbReference type="AlphaFoldDB" id="A0A6M0SCT9"/>
<dbReference type="EMBL" id="QZCE01000002">
    <property type="protein sequence ID" value="NEZ65791.1"/>
    <property type="molecule type" value="Genomic_DNA"/>
</dbReference>
<dbReference type="SMART" id="SM00382">
    <property type="entry name" value="AAA"/>
    <property type="match status" value="1"/>
</dbReference>